<evidence type="ECO:0000256" key="4">
    <source>
        <dbReference type="PROSITE-ProRule" id="PRU10040"/>
    </source>
</evidence>
<comment type="catalytic activity">
    <reaction evidence="5">
        <text>[(1-&gt;4)-alpha-D-galacturonosyl methyl ester](n) + n H2O = [(1-&gt;4)-alpha-D-galacturonosyl](n) + n methanol + n H(+)</text>
        <dbReference type="Rhea" id="RHEA:22380"/>
        <dbReference type="Rhea" id="RHEA-COMP:14570"/>
        <dbReference type="Rhea" id="RHEA-COMP:14573"/>
        <dbReference type="ChEBI" id="CHEBI:15377"/>
        <dbReference type="ChEBI" id="CHEBI:15378"/>
        <dbReference type="ChEBI" id="CHEBI:17790"/>
        <dbReference type="ChEBI" id="CHEBI:140522"/>
        <dbReference type="ChEBI" id="CHEBI:140523"/>
        <dbReference type="EC" id="3.1.1.11"/>
    </reaction>
</comment>
<dbReference type="Pfam" id="PF01095">
    <property type="entry name" value="Pectinesterase"/>
    <property type="match status" value="1"/>
</dbReference>
<evidence type="ECO:0000259" key="6">
    <source>
        <dbReference type="Pfam" id="PF01095"/>
    </source>
</evidence>
<dbReference type="InterPro" id="IPR033131">
    <property type="entry name" value="Pectinesterase_Asp_AS"/>
</dbReference>
<comment type="similarity">
    <text evidence="1">Belongs to the pectinesterase family.</text>
</comment>
<name>A0ABS9EDZ0_9FLAO</name>
<keyword evidence="2 5" id="KW-0378">Hydrolase</keyword>
<evidence type="ECO:0000256" key="3">
    <source>
        <dbReference type="ARBA" id="ARBA00023085"/>
    </source>
</evidence>
<dbReference type="EMBL" id="JAKGTH010000007">
    <property type="protein sequence ID" value="MCF4101066.1"/>
    <property type="molecule type" value="Genomic_DNA"/>
</dbReference>
<dbReference type="InterPro" id="IPR000070">
    <property type="entry name" value="Pectinesterase_cat"/>
</dbReference>
<dbReference type="Proteomes" id="UP001179363">
    <property type="component" value="Unassembled WGS sequence"/>
</dbReference>
<feature type="active site" evidence="4">
    <location>
        <position position="194"/>
    </location>
</feature>
<dbReference type="PANTHER" id="PTHR31321">
    <property type="entry name" value="ACYL-COA THIOESTER HYDROLASE YBHC-RELATED"/>
    <property type="match status" value="1"/>
</dbReference>
<comment type="caution">
    <text evidence="7">The sequence shown here is derived from an EMBL/GenBank/DDBJ whole genome shotgun (WGS) entry which is preliminary data.</text>
</comment>
<protein>
    <recommendedName>
        <fullName evidence="5">Pectinesterase</fullName>
        <ecNumber evidence="5">3.1.1.11</ecNumber>
    </recommendedName>
</protein>
<evidence type="ECO:0000256" key="1">
    <source>
        <dbReference type="ARBA" id="ARBA00008891"/>
    </source>
</evidence>
<dbReference type="InterPro" id="IPR012334">
    <property type="entry name" value="Pectin_lyas_fold"/>
</dbReference>
<evidence type="ECO:0000256" key="2">
    <source>
        <dbReference type="ARBA" id="ARBA00022801"/>
    </source>
</evidence>
<accession>A0ABS9EDZ0</accession>
<keyword evidence="8" id="KW-1185">Reference proteome</keyword>
<dbReference type="RefSeq" id="WP_236133217.1">
    <property type="nucleotide sequence ID" value="NZ_JAKGTH010000007.1"/>
</dbReference>
<comment type="pathway">
    <text evidence="5">Glycan metabolism; pectin degradation; 2-dehydro-3-deoxy-D-gluconate from pectin: step 1/5.</text>
</comment>
<organism evidence="7 8">
    <name type="scientific">Gillisia lutea</name>
    <dbReference type="NCBI Taxonomy" id="2909668"/>
    <lineage>
        <taxon>Bacteria</taxon>
        <taxon>Pseudomonadati</taxon>
        <taxon>Bacteroidota</taxon>
        <taxon>Flavobacteriia</taxon>
        <taxon>Flavobacteriales</taxon>
        <taxon>Flavobacteriaceae</taxon>
        <taxon>Gillisia</taxon>
    </lineage>
</organism>
<dbReference type="PROSITE" id="PS00503">
    <property type="entry name" value="PECTINESTERASE_2"/>
    <property type="match status" value="1"/>
</dbReference>
<evidence type="ECO:0000313" key="8">
    <source>
        <dbReference type="Proteomes" id="UP001179363"/>
    </source>
</evidence>
<dbReference type="SUPFAM" id="SSF51126">
    <property type="entry name" value="Pectin lyase-like"/>
    <property type="match status" value="1"/>
</dbReference>
<reference evidence="7" key="1">
    <citation type="submission" date="2022-01" db="EMBL/GenBank/DDBJ databases">
        <title>Gillisia lutea sp. nov., isolated from marine plastic residues from the Malvarosa beach (Valencia, Spain).</title>
        <authorList>
            <person name="Vidal-Verdu A."/>
            <person name="Molina-Menor E."/>
            <person name="Satari L."/>
            <person name="Pascual J."/>
            <person name="Pereto J."/>
            <person name="Porcar M."/>
        </authorList>
    </citation>
    <scope>NUCLEOTIDE SEQUENCE</scope>
    <source>
        <strain evidence="7">M10.2A</strain>
    </source>
</reference>
<gene>
    <name evidence="7" type="ORF">L1I30_05270</name>
</gene>
<dbReference type="Gene3D" id="2.160.20.10">
    <property type="entry name" value="Single-stranded right-handed beta-helix, Pectin lyase-like"/>
    <property type="match status" value="1"/>
</dbReference>
<evidence type="ECO:0000313" key="7">
    <source>
        <dbReference type="EMBL" id="MCF4101066.1"/>
    </source>
</evidence>
<sequence>MTIFNSKYPAFFLLLLISYNSSGKKLFDSQLIQEEQFHIKVAQDGSGDFTTVQEAINAVSDFRRNETRIKVMNGVYNEKLILPSSKTHVTIIGESAEKTILSYNDYAQKLNKYGEELGTTGSSSFFIFGDNFRAENITFENSAGPIGQAVAVRVDGDKVVFKNCRFIGNQDTLYLHGSDSRQYYINCYIEGTTDFIFGWSTAVFENCEIFCKKGGHYITAASTNQSSKYGFVFINCMITGDAPKSSFYLGRPWREYAQTVFINTQMAALINPAGWHNWDKPNAEKTAFYAEYNSTGPGSTGQRVYWSKQLTKEQTDTFKILNIFGGVDDWYSK</sequence>
<dbReference type="PANTHER" id="PTHR31321:SF57">
    <property type="entry name" value="PECTINESTERASE 53-RELATED"/>
    <property type="match status" value="1"/>
</dbReference>
<evidence type="ECO:0000256" key="5">
    <source>
        <dbReference type="RuleBase" id="RU000589"/>
    </source>
</evidence>
<proteinExistence type="inferred from homology"/>
<feature type="domain" description="Pectinesterase catalytic" evidence="6">
    <location>
        <begin position="39"/>
        <end position="318"/>
    </location>
</feature>
<dbReference type="InterPro" id="IPR011050">
    <property type="entry name" value="Pectin_lyase_fold/virulence"/>
</dbReference>
<keyword evidence="3 5" id="KW-0063">Aspartyl esterase</keyword>
<dbReference type="EC" id="3.1.1.11" evidence="5"/>